<dbReference type="EC" id="6.1.1.17" evidence="3"/>
<dbReference type="InterPro" id="IPR036028">
    <property type="entry name" value="SH3-like_dom_sf"/>
</dbReference>
<dbReference type="GO" id="GO:0004818">
    <property type="term" value="F:glutamate-tRNA ligase activity"/>
    <property type="evidence" value="ECO:0007669"/>
    <property type="project" value="UniProtKB-EC"/>
</dbReference>
<evidence type="ECO:0000256" key="14">
    <source>
        <dbReference type="PROSITE-ProRule" id="PRU00192"/>
    </source>
</evidence>
<dbReference type="Gene3D" id="3.10.620.30">
    <property type="match status" value="1"/>
</dbReference>
<dbReference type="InterPro" id="IPR001452">
    <property type="entry name" value="SH3_domain"/>
</dbReference>
<dbReference type="PRINTS" id="PR00987">
    <property type="entry name" value="TRNASYNTHGLU"/>
</dbReference>
<feature type="compositionally biased region" description="Basic and acidic residues" evidence="15">
    <location>
        <begin position="617"/>
        <end position="638"/>
    </location>
</feature>
<evidence type="ECO:0000256" key="11">
    <source>
        <dbReference type="ARBA" id="ARBA00023146"/>
    </source>
</evidence>
<dbReference type="InterPro" id="IPR020061">
    <property type="entry name" value="Glu_tRNA_lig_a-bdl"/>
</dbReference>
<proteinExistence type="inferred from homology"/>
<dbReference type="InterPro" id="IPR020059">
    <property type="entry name" value="Glu/Gln-tRNA-synth_Ib_codon-bd"/>
</dbReference>
<comment type="catalytic activity">
    <reaction evidence="13">
        <text>tRNA(Glu) + L-glutamate + ATP = L-glutamyl-tRNA(Glu) + AMP + diphosphate</text>
        <dbReference type="Rhea" id="RHEA:23540"/>
        <dbReference type="Rhea" id="RHEA-COMP:9663"/>
        <dbReference type="Rhea" id="RHEA-COMP:9680"/>
        <dbReference type="ChEBI" id="CHEBI:29985"/>
        <dbReference type="ChEBI" id="CHEBI:30616"/>
        <dbReference type="ChEBI" id="CHEBI:33019"/>
        <dbReference type="ChEBI" id="CHEBI:78442"/>
        <dbReference type="ChEBI" id="CHEBI:78520"/>
        <dbReference type="ChEBI" id="CHEBI:456215"/>
        <dbReference type="EC" id="6.1.1.17"/>
    </reaction>
</comment>
<evidence type="ECO:0000256" key="10">
    <source>
        <dbReference type="ARBA" id="ARBA00022917"/>
    </source>
</evidence>
<dbReference type="PROSITE" id="PS50002">
    <property type="entry name" value="SH3"/>
    <property type="match status" value="1"/>
</dbReference>
<accession>A0A9W8YI45</accession>
<dbReference type="Pfam" id="PF03950">
    <property type="entry name" value="tRNA-synt_1c_C"/>
    <property type="match status" value="1"/>
</dbReference>
<dbReference type="NCBIfam" id="TIGR00463">
    <property type="entry name" value="gltX_arch"/>
    <property type="match status" value="1"/>
</dbReference>
<feature type="compositionally biased region" description="Low complexity" evidence="15">
    <location>
        <begin position="570"/>
        <end position="586"/>
    </location>
</feature>
<dbReference type="PROSITE" id="PS00178">
    <property type="entry name" value="AA_TRNA_LIGASE_I"/>
    <property type="match status" value="1"/>
</dbReference>
<dbReference type="OrthoDB" id="6129702at2759"/>
<dbReference type="InterPro" id="IPR038765">
    <property type="entry name" value="Papain-like_cys_pep_sf"/>
</dbReference>
<feature type="compositionally biased region" description="Basic and acidic residues" evidence="15">
    <location>
        <begin position="492"/>
        <end position="517"/>
    </location>
</feature>
<evidence type="ECO:0000256" key="2">
    <source>
        <dbReference type="ARBA" id="ARBA00008927"/>
    </source>
</evidence>
<dbReference type="SUPFAM" id="SSF50715">
    <property type="entry name" value="Ribosomal protein L25-like"/>
    <property type="match status" value="1"/>
</dbReference>
<feature type="compositionally biased region" description="Low complexity" evidence="15">
    <location>
        <begin position="117"/>
        <end position="129"/>
    </location>
</feature>
<dbReference type="InterPro" id="IPR035553">
    <property type="entry name" value="Cyk3_SH3"/>
</dbReference>
<evidence type="ECO:0000256" key="3">
    <source>
        <dbReference type="ARBA" id="ARBA00012835"/>
    </source>
</evidence>
<dbReference type="InterPro" id="IPR001412">
    <property type="entry name" value="aa-tRNA-synth_I_CS"/>
</dbReference>
<name>A0A9W8YI45_9PLEO</name>
<feature type="compositionally biased region" description="Low complexity" evidence="15">
    <location>
        <begin position="713"/>
        <end position="732"/>
    </location>
</feature>
<comment type="similarity">
    <text evidence="2">Belongs to the class-I aminoacyl-tRNA synthetase family. Glutamate--tRNA ligase type 2 subfamily.</text>
</comment>
<dbReference type="InterPro" id="IPR014729">
    <property type="entry name" value="Rossmann-like_a/b/a_fold"/>
</dbReference>
<dbReference type="Pfam" id="PF07653">
    <property type="entry name" value="SH3_2"/>
    <property type="match status" value="1"/>
</dbReference>
<dbReference type="Gene3D" id="1.10.1160.10">
    <property type="entry name" value="Glutamyl-trna Synthetase, Domain 2"/>
    <property type="match status" value="1"/>
</dbReference>
<feature type="region of interest" description="Disordered" evidence="15">
    <location>
        <begin position="712"/>
        <end position="732"/>
    </location>
</feature>
<dbReference type="SUPFAM" id="SSF54001">
    <property type="entry name" value="Cysteine proteinases"/>
    <property type="match status" value="1"/>
</dbReference>
<dbReference type="FunFam" id="2.30.30.40:FF:000168">
    <property type="entry name" value="SH3 domain protein (Cyk3)"/>
    <property type="match status" value="1"/>
</dbReference>
<dbReference type="EMBL" id="JAPEUY010000001">
    <property type="protein sequence ID" value="KAJ4377323.1"/>
    <property type="molecule type" value="Genomic_DNA"/>
</dbReference>
<dbReference type="InterPro" id="IPR000924">
    <property type="entry name" value="Glu/Gln-tRNA-synth"/>
</dbReference>
<dbReference type="SMART" id="SM00460">
    <property type="entry name" value="TGc"/>
    <property type="match status" value="1"/>
</dbReference>
<dbReference type="InterPro" id="IPR056409">
    <property type="entry name" value="Ig_CYK3_C"/>
</dbReference>
<dbReference type="Gene3D" id="1.20.1050.10">
    <property type="match status" value="1"/>
</dbReference>
<evidence type="ECO:0000256" key="8">
    <source>
        <dbReference type="ARBA" id="ARBA00022741"/>
    </source>
</evidence>
<keyword evidence="7" id="KW-0436">Ligase</keyword>
<dbReference type="SMART" id="SM00326">
    <property type="entry name" value="SH3"/>
    <property type="match status" value="1"/>
</dbReference>
<dbReference type="InterPro" id="IPR004526">
    <property type="entry name" value="Glu-tRNA-synth_arc/euk"/>
</dbReference>
<dbReference type="FunFam" id="2.40.240.10:FF:000004">
    <property type="entry name" value="Glutamyl-tRNA synthetase, cytoplasmic"/>
    <property type="match status" value="1"/>
</dbReference>
<feature type="compositionally biased region" description="Polar residues" evidence="15">
    <location>
        <begin position="333"/>
        <end position="344"/>
    </location>
</feature>
<reference evidence="17" key="1">
    <citation type="submission" date="2022-10" db="EMBL/GenBank/DDBJ databases">
        <title>Tapping the CABI collections for fungal endophytes: first genome assemblies for Collariella, Neodidymelliopsis, Ascochyta clinopodiicola, Didymella pomorum, Didymosphaeria variabile, Neocosmospora piperis and Neocucurbitaria cava.</title>
        <authorList>
            <person name="Hill R."/>
        </authorList>
    </citation>
    <scope>NUCLEOTIDE SEQUENCE</scope>
    <source>
        <strain evidence="17">IMI 356814</strain>
    </source>
</reference>
<comment type="subcellular location">
    <subcellularLocation>
        <location evidence="1">Cytoplasm</location>
    </subcellularLocation>
</comment>
<dbReference type="Pfam" id="PF20974">
    <property type="entry name" value="tRNA-synt_1c_C2"/>
    <property type="match status" value="1"/>
</dbReference>
<evidence type="ECO:0000256" key="6">
    <source>
        <dbReference type="ARBA" id="ARBA00022553"/>
    </source>
</evidence>
<evidence type="ECO:0000256" key="1">
    <source>
        <dbReference type="ARBA" id="ARBA00004496"/>
    </source>
</evidence>
<keyword evidence="18" id="KW-1185">Reference proteome</keyword>
<dbReference type="Pfam" id="PF24584">
    <property type="entry name" value="Ig_CYK3_C"/>
    <property type="match status" value="2"/>
</dbReference>
<feature type="region of interest" description="Disordered" evidence="15">
    <location>
        <begin position="617"/>
        <end position="686"/>
    </location>
</feature>
<evidence type="ECO:0000256" key="13">
    <source>
        <dbReference type="ARBA" id="ARBA00048351"/>
    </source>
</evidence>
<feature type="compositionally biased region" description="Low complexity" evidence="15">
    <location>
        <begin position="648"/>
        <end position="660"/>
    </location>
</feature>
<keyword evidence="6" id="KW-0597">Phosphoprotein</keyword>
<dbReference type="PANTHER" id="PTHR43097">
    <property type="entry name" value="GLUTAMINE-TRNA LIGASE"/>
    <property type="match status" value="1"/>
</dbReference>
<protein>
    <recommendedName>
        <fullName evidence="3">glutamate--tRNA ligase</fullName>
        <ecNumber evidence="3">6.1.1.17</ecNumber>
    </recommendedName>
    <alternativeName>
        <fullName evidence="12">Glutamyl-tRNA synthetase</fullName>
    </alternativeName>
</protein>
<feature type="region of interest" description="Disordered" evidence="15">
    <location>
        <begin position="570"/>
        <end position="603"/>
    </location>
</feature>
<dbReference type="InterPro" id="IPR020056">
    <property type="entry name" value="Rbsml_bL25/Gln-tRNA_synth_N"/>
</dbReference>
<dbReference type="FunFam" id="3.90.800.10:FF:000001">
    <property type="entry name" value="Glutamine--tRNA ligase"/>
    <property type="match status" value="1"/>
</dbReference>
<dbReference type="FunFam" id="3.10.620.30:FF:000005">
    <property type="entry name" value="SH3 domain protein (Cyk3), putative"/>
    <property type="match status" value="1"/>
</dbReference>
<dbReference type="SUPFAM" id="SSF50044">
    <property type="entry name" value="SH3-domain"/>
    <property type="match status" value="1"/>
</dbReference>
<keyword evidence="9" id="KW-0067">ATP-binding</keyword>
<evidence type="ECO:0000256" key="4">
    <source>
        <dbReference type="ARBA" id="ARBA00022443"/>
    </source>
</evidence>
<dbReference type="GO" id="GO:0005524">
    <property type="term" value="F:ATP binding"/>
    <property type="evidence" value="ECO:0007669"/>
    <property type="project" value="UniProtKB-KW"/>
</dbReference>
<dbReference type="GO" id="GO:0006424">
    <property type="term" value="P:glutamyl-tRNA aminoacylation"/>
    <property type="evidence" value="ECO:0007669"/>
    <property type="project" value="InterPro"/>
</dbReference>
<dbReference type="Pfam" id="PF01841">
    <property type="entry name" value="Transglut_core"/>
    <property type="match status" value="1"/>
</dbReference>
<evidence type="ECO:0000313" key="17">
    <source>
        <dbReference type="EMBL" id="KAJ4377323.1"/>
    </source>
</evidence>
<dbReference type="CDD" id="cd11889">
    <property type="entry name" value="SH3_Cyk3p-like"/>
    <property type="match status" value="1"/>
</dbReference>
<feature type="compositionally biased region" description="Polar residues" evidence="15">
    <location>
        <begin position="1226"/>
        <end position="1241"/>
    </location>
</feature>
<feature type="domain" description="SH3" evidence="16">
    <location>
        <begin position="10"/>
        <end position="72"/>
    </location>
</feature>
<evidence type="ECO:0000256" key="15">
    <source>
        <dbReference type="SAM" id="MobiDB-lite"/>
    </source>
</evidence>
<comment type="caution">
    <text evidence="17">The sequence shown here is derived from an EMBL/GenBank/DDBJ whole genome shotgun (WGS) entry which is preliminary data.</text>
</comment>
<dbReference type="FunFam" id="1.10.1160.10:FF:000001">
    <property type="entry name" value="Glutamine--tRNA ligase"/>
    <property type="match status" value="1"/>
</dbReference>
<keyword evidence="8" id="KW-0547">Nucleotide-binding</keyword>
<dbReference type="Gene3D" id="2.40.240.10">
    <property type="entry name" value="Ribosomal Protein L25, Chain P"/>
    <property type="match status" value="1"/>
</dbReference>
<keyword evidence="4 14" id="KW-0728">SH3 domain</keyword>
<dbReference type="Proteomes" id="UP001140560">
    <property type="component" value="Unassembled WGS sequence"/>
</dbReference>
<feature type="region of interest" description="Disordered" evidence="15">
    <location>
        <begin position="492"/>
        <end position="549"/>
    </location>
</feature>
<feature type="compositionally biased region" description="Pro residues" evidence="15">
    <location>
        <begin position="376"/>
        <end position="396"/>
    </location>
</feature>
<keyword evidence="10" id="KW-0648">Protein biosynthesis</keyword>
<dbReference type="InterPro" id="IPR002931">
    <property type="entry name" value="Transglutaminase-like"/>
</dbReference>
<keyword evidence="11" id="KW-0030">Aminoacyl-tRNA synthetase</keyword>
<evidence type="ECO:0000259" key="16">
    <source>
        <dbReference type="PROSITE" id="PS50002"/>
    </source>
</evidence>
<dbReference type="InterPro" id="IPR049437">
    <property type="entry name" value="tRNA-synt_1c_C2"/>
</dbReference>
<dbReference type="GO" id="GO:0017102">
    <property type="term" value="C:methionyl glutamyl tRNA synthetase complex"/>
    <property type="evidence" value="ECO:0007669"/>
    <property type="project" value="TreeGrafter"/>
</dbReference>
<evidence type="ECO:0000256" key="12">
    <source>
        <dbReference type="ARBA" id="ARBA00030865"/>
    </source>
</evidence>
<feature type="compositionally biased region" description="Low complexity" evidence="15">
    <location>
        <begin position="182"/>
        <end position="197"/>
    </location>
</feature>
<feature type="compositionally biased region" description="Polar residues" evidence="15">
    <location>
        <begin position="90"/>
        <end position="108"/>
    </location>
</feature>
<dbReference type="HAMAP" id="MF_02076">
    <property type="entry name" value="Glu_tRNA_synth_type2"/>
    <property type="match status" value="1"/>
</dbReference>
<gene>
    <name evidence="17" type="ORF">N0V83_000148</name>
</gene>
<evidence type="ECO:0000313" key="18">
    <source>
        <dbReference type="Proteomes" id="UP001140560"/>
    </source>
</evidence>
<dbReference type="Gene3D" id="3.40.50.620">
    <property type="entry name" value="HUPs"/>
    <property type="match status" value="1"/>
</dbReference>
<feature type="compositionally biased region" description="Polar residues" evidence="15">
    <location>
        <begin position="408"/>
        <end position="443"/>
    </location>
</feature>
<dbReference type="InterPro" id="IPR050132">
    <property type="entry name" value="Gln/Glu-tRNA_Ligase"/>
</dbReference>
<feature type="compositionally biased region" description="Basic and acidic residues" evidence="15">
    <location>
        <begin position="538"/>
        <end position="548"/>
    </location>
</feature>
<feature type="compositionally biased region" description="Low complexity" evidence="15">
    <location>
        <begin position="1242"/>
        <end position="1253"/>
    </location>
</feature>
<sequence length="1948" mass="215146">MAGGQALPPRFPCWCKAVYSWGGETKRDLGFIEGDLIECLNAGDGSWWMGRLKRDRRMVGLFPSNFVELLSEDFQPWNRNGSPMSGGGSISRQNSAQEQAKQTPQKAKSTFRKPFTAYAAASSPNPAAAARERLKAGGLSSPNGSLKTKTPYSSMKRSSTESRETPSPAPASKPPSNLRAVSPRPASTRPPIARAASPAPPSRHGSNIRAHSPAPPMHYQQHSRAVSPAPPMHYQQHSRAVSPAPPMHYQQHSRAVSPAPPSHYQDQYRAVSPAPPVQYQQQSRAVSPAPSFQYRAYDRGPSPAPSFQEHSRAPSPAPSFQYRAYDRGPSPSPYQQQLEISRSPSPAPYQHQFQDADDAPPPPPPPHRVAYNPSRAPSPAPPSPNGYHTPEPPSPDPRAHGGGHFTPSPLTTAMNDVMSSLQDMATSGSNTSPDEPETPSNPWSPEAFDQVYQASAKKARAQSALGLGSQAGYGAQEDDDGIPNVDNYVQRMESRLRRMQQQEKAKNDELFMSRDASEQPPPVPLKNSLYQRPGSSLDRTDPDVERKGSKLLRHRKSAYDVGRNVLGRTFTSKTNSTTTTHTSSSTNRSLMSGHSATNMSSTSAGSYYRKKFGMDRPKSVMETKDSSGKGYGFDDGRPETPFTGVTYHSSHASRSRPGSSYQQNRDEVNTPATTDSADPLGGLMQPKAKRSGFFRKMIDTAKTQAANARSTIAAGAISRPGSRAASRAASRAQSRAASRLDNIGLPGIEGGTAIQSANAAKDMGLGSIDWVQVRRDVNRSNSLSKNERTERADRCQMMDMPVLNPVDILYESAEGDEGLDGLPITEPTDFAACSLTHVDKSARFINSIPLGTTPATLAQGYVCRPYRSDVQRLRAIFTWVSERISWEEDFEGEIDPRHVLQSKRGCSEEIAIVVAEMCASVGLHAEVVRGYLKTPGEPLDLDSVARPNHFWNAVIVEGEWRMMDCSLAGPTNPKRVHYSGAGSSVAETWYFLARPMEICYSHVPLLPEQQHICPPQPHDVLMALPCATPTYFKHQLHMADFDTSLLNLDNLEMAHVYVDVPEDVECVAEVEARSYSQDMDGDYFESGEFIRKPALAQAEWRGGQKRYTVKALLPGDEGHGVLKIYAGPRGLMHSNKLNPHTLAIGLPMTHSGSNPPYSFLTLHPTPHAQRHDLYVAQPQCANLALNNTFVFCVRQHPSSLNKSPEPNAAINGRASPNPFARPASAMSMQSISATGSNYTNPSQSSSGSSSSSGTKPAKLAIQTPSGKIIRLTRKSEHMSSTNDADGTAWETVIKIGEKAGLEIHQDAKMDAQIAEWTKRAEALKPLNLKAIEPSLLELDAHLTLRSHIVGYTLSDADTTVWKTLRENRVAHAFIKQNLMPSVCRWFRYIEEAYPQSVVVVGKGKEEGAKGAGGKEGKAKSDEANYDIGLQDVGDGTGIVTRFPPEPSGYLHIGHAKAALLNDYFAHEKYKGKLLLRFDDTNPTKEKQEYQDAIVEDCALMGIKPDSVSYTSDWFDQLYERCVQMIKDGQAYADDTIQEKMRAERMDGIASARRDSSVEDNLARFEEMKKGNEEGVKWCIRAKMSVDDPNKAMRDPVVYRCNPQPHHRSGDKWKIYPTYDFCCPIVDALEGVTHALRTTEYNDRDAQYQWFIKNLGLRKVHNWGFARLNFVRTVLSKRKLTKIVDAGIVWGWDDPRMPTVRGVRRRGAVIPALREFILKQGPSKNIVNLDWYSFWATNKKHIEPTAARYTAIDEDTKVPVTIIGAREGVHTEDKPKHAKYDLGNKKIVFSSSVLLEQADAQTFAQDEEITLMNWGNAIVRSISHSINPLSKHGLKTVTGLELELHLQGDVKKTSKKVTWLSTDQNLIPIELVDFDYLITKDKLEPEDTLEDFLNPKTELRTKAVADCNVAELKVDDIVQFDRKGFFRIDRAFAHGQPVVAFQVPTGKSK</sequence>
<dbReference type="Gene3D" id="3.90.800.10">
    <property type="entry name" value="Glutamyl-tRNA Synthetase, Domain 3"/>
    <property type="match status" value="1"/>
</dbReference>
<dbReference type="InterPro" id="IPR011035">
    <property type="entry name" value="Ribosomal_bL25/Gln-tRNA_synth"/>
</dbReference>
<organism evidence="17 18">
    <name type="scientific">Neocucurbitaria cava</name>
    <dbReference type="NCBI Taxonomy" id="798079"/>
    <lineage>
        <taxon>Eukaryota</taxon>
        <taxon>Fungi</taxon>
        <taxon>Dikarya</taxon>
        <taxon>Ascomycota</taxon>
        <taxon>Pezizomycotina</taxon>
        <taxon>Dothideomycetes</taxon>
        <taxon>Pleosporomycetidae</taxon>
        <taxon>Pleosporales</taxon>
        <taxon>Pleosporineae</taxon>
        <taxon>Cucurbitariaceae</taxon>
        <taxon>Neocucurbitaria</taxon>
    </lineage>
</organism>
<keyword evidence="5" id="KW-0963">Cytoplasm</keyword>
<feature type="compositionally biased region" description="Polar residues" evidence="15">
    <location>
        <begin position="140"/>
        <end position="157"/>
    </location>
</feature>
<dbReference type="PANTHER" id="PTHR43097:SF5">
    <property type="entry name" value="GLUTAMATE--TRNA LIGASE"/>
    <property type="match status" value="1"/>
</dbReference>
<dbReference type="FunFam" id="3.40.50.620:FF:000037">
    <property type="entry name" value="Glutamine--tRNA ligase cytoplasmic"/>
    <property type="match status" value="1"/>
</dbReference>
<evidence type="ECO:0000256" key="9">
    <source>
        <dbReference type="ARBA" id="ARBA00022840"/>
    </source>
</evidence>
<evidence type="ECO:0000256" key="7">
    <source>
        <dbReference type="ARBA" id="ARBA00022598"/>
    </source>
</evidence>
<dbReference type="InterPro" id="IPR020058">
    <property type="entry name" value="Glu/Gln-tRNA-synth_Ib_cat-dom"/>
</dbReference>
<feature type="region of interest" description="Disordered" evidence="15">
    <location>
        <begin position="78"/>
        <end position="447"/>
    </location>
</feature>
<feature type="compositionally biased region" description="Polar residues" evidence="15">
    <location>
        <begin position="587"/>
        <end position="603"/>
    </location>
</feature>
<dbReference type="Gene3D" id="2.30.30.40">
    <property type="entry name" value="SH3 Domains"/>
    <property type="match status" value="1"/>
</dbReference>
<dbReference type="SUPFAM" id="SSF52374">
    <property type="entry name" value="Nucleotidylyl transferase"/>
    <property type="match status" value="1"/>
</dbReference>
<evidence type="ECO:0000256" key="5">
    <source>
        <dbReference type="ARBA" id="ARBA00022490"/>
    </source>
</evidence>
<dbReference type="GO" id="GO:0005829">
    <property type="term" value="C:cytosol"/>
    <property type="evidence" value="ECO:0007669"/>
    <property type="project" value="TreeGrafter"/>
</dbReference>
<feature type="region of interest" description="Disordered" evidence="15">
    <location>
        <begin position="1197"/>
        <end position="1264"/>
    </location>
</feature>
<dbReference type="Pfam" id="PF00749">
    <property type="entry name" value="tRNA-synt_1c"/>
    <property type="match status" value="1"/>
</dbReference>